<protein>
    <submittedName>
        <fullName evidence="2">Uncharacterized protein</fullName>
    </submittedName>
</protein>
<dbReference type="AlphaFoldDB" id="A0AAV1FQM0"/>
<name>A0AAV1FQM0_XYRNO</name>
<evidence type="ECO:0000256" key="1">
    <source>
        <dbReference type="SAM" id="MobiDB-lite"/>
    </source>
</evidence>
<proteinExistence type="predicted"/>
<dbReference type="Proteomes" id="UP001178508">
    <property type="component" value="Chromosome 9"/>
</dbReference>
<accession>A0AAV1FQM0</accession>
<sequence length="74" mass="8255">MAGFISPIVQLGRMIGFLFYGVLSVDSAPDSRKKNEAVSEDGTPERKSDRDLRLHGDEVRRNAGWLGGIRCRIH</sequence>
<evidence type="ECO:0000313" key="3">
    <source>
        <dbReference type="Proteomes" id="UP001178508"/>
    </source>
</evidence>
<organism evidence="2 3">
    <name type="scientific">Xyrichtys novacula</name>
    <name type="common">Pearly razorfish</name>
    <name type="synonym">Hemipteronotus novacula</name>
    <dbReference type="NCBI Taxonomy" id="13765"/>
    <lineage>
        <taxon>Eukaryota</taxon>
        <taxon>Metazoa</taxon>
        <taxon>Chordata</taxon>
        <taxon>Craniata</taxon>
        <taxon>Vertebrata</taxon>
        <taxon>Euteleostomi</taxon>
        <taxon>Actinopterygii</taxon>
        <taxon>Neopterygii</taxon>
        <taxon>Teleostei</taxon>
        <taxon>Neoteleostei</taxon>
        <taxon>Acanthomorphata</taxon>
        <taxon>Eupercaria</taxon>
        <taxon>Labriformes</taxon>
        <taxon>Labridae</taxon>
        <taxon>Xyrichtys</taxon>
    </lineage>
</organism>
<reference evidence="2" key="1">
    <citation type="submission" date="2023-08" db="EMBL/GenBank/DDBJ databases">
        <authorList>
            <person name="Alioto T."/>
            <person name="Alioto T."/>
            <person name="Gomez Garrido J."/>
        </authorList>
    </citation>
    <scope>NUCLEOTIDE SEQUENCE</scope>
</reference>
<feature type="region of interest" description="Disordered" evidence="1">
    <location>
        <begin position="30"/>
        <end position="52"/>
    </location>
</feature>
<keyword evidence="3" id="KW-1185">Reference proteome</keyword>
<dbReference type="EMBL" id="OY660872">
    <property type="protein sequence ID" value="CAJ1063522.1"/>
    <property type="molecule type" value="Genomic_DNA"/>
</dbReference>
<gene>
    <name evidence="2" type="ORF">XNOV1_A001956</name>
</gene>
<evidence type="ECO:0000313" key="2">
    <source>
        <dbReference type="EMBL" id="CAJ1063522.1"/>
    </source>
</evidence>